<dbReference type="KEGG" id="ntt:TAO_1001"/>
<name>A0A1Q2SMM2_9GAMM</name>
<dbReference type="EMBL" id="AP014836">
    <property type="protein sequence ID" value="BAW80371.1"/>
    <property type="molecule type" value="Genomic_DNA"/>
</dbReference>
<keyword evidence="2" id="KW-1185">Reference proteome</keyword>
<accession>A0A1Q2SMM2</accession>
<dbReference type="PANTHER" id="PTHR33361">
    <property type="entry name" value="GLR0591 PROTEIN"/>
    <property type="match status" value="1"/>
</dbReference>
<protein>
    <submittedName>
        <fullName evidence="1">Hypothetical conserved protein</fullName>
    </submittedName>
</protein>
<reference evidence="1 2" key="1">
    <citation type="journal article" date="2017" name="ISME J.">
        <title>An acid-tolerant ammonia-oxidizing ?-proteobacterium from soil.</title>
        <authorList>
            <person name="Hayatsu M."/>
            <person name="Tago K."/>
            <person name="Uchiyama I."/>
            <person name="Toyoda A."/>
            <person name="Wang Y."/>
            <person name="Shimomura Y."/>
            <person name="Okubo T."/>
            <person name="Kurisu F."/>
            <person name="Hirono Y."/>
            <person name="Nonaka K."/>
            <person name="Akiyama H."/>
            <person name="Itoh T."/>
            <person name="Takami H."/>
        </authorList>
    </citation>
    <scope>NUCLEOTIDE SEQUENCE [LARGE SCALE GENOMIC DNA]</scope>
    <source>
        <strain evidence="1 2">TAO100</strain>
    </source>
</reference>
<evidence type="ECO:0000313" key="2">
    <source>
        <dbReference type="Proteomes" id="UP000243679"/>
    </source>
</evidence>
<dbReference type="Proteomes" id="UP000243679">
    <property type="component" value="Chromosome"/>
</dbReference>
<sequence>MLHRLFQDEWERYLREHPVFSSSIGDRRYNDKWGDNSLVAIRSRHEEDKRALRQLLSINRELLPENEKLNYDLFKQPLEVDIEGFQYRTFLMPLDQLGGIQNLHETVERLRLQTEEDFRDWITRLKQVNRVIQDTIDLMKIGIKEGRTQPKVIMERIPDQIARQIVDDPKESPFYQVFREIPEGIQATTQVEIKKEAEQTIANIVIPAYRQFQIFFNQQYLPNCRDNIGANSLPNGKSFYAYQTRQFTTTELTPKEIHEIGLKEVNRIRNEMEELINQLKFGGNFNEFLRFLRTDPQFYYQDPKALLQGYRAIAKRIDPELVKIFRKLPRMPYGIKPIPMSSAPDTVTGYYQPPAADGSRAGYYYVNLYKPEARPKYEMEVLTLHEAVPGHHLQIALQQELTDLPNFRRFSGFTAFEEGWGLYAESLGEDLGLYQDLYSKFGQLTYEMWRAARLVVDTGIHSKGWTRQQAIDFFKENTAKAEYDIANEIDRYIAWPGQALAYKIGELKIKALQQEASMILGSHFDIRAFHDALLSNGALPLGILEQNINKWIKDQQESYKITKKSP</sequence>
<dbReference type="InterPro" id="IPR010281">
    <property type="entry name" value="DUF885"/>
</dbReference>
<evidence type="ECO:0000313" key="1">
    <source>
        <dbReference type="EMBL" id="BAW80371.1"/>
    </source>
</evidence>
<dbReference type="PANTHER" id="PTHR33361:SF2">
    <property type="entry name" value="DUF885 DOMAIN-CONTAINING PROTEIN"/>
    <property type="match status" value="1"/>
</dbReference>
<organism evidence="1 2">
    <name type="scientific">Candidatus Nitrosoglobus terrae</name>
    <dbReference type="NCBI Taxonomy" id="1630141"/>
    <lineage>
        <taxon>Bacteria</taxon>
        <taxon>Pseudomonadati</taxon>
        <taxon>Pseudomonadota</taxon>
        <taxon>Gammaproteobacteria</taxon>
        <taxon>Chromatiales</taxon>
        <taxon>Chromatiaceae</taxon>
        <taxon>Candidatus Nitrosoglobus</taxon>
    </lineage>
</organism>
<proteinExistence type="predicted"/>
<dbReference type="AlphaFoldDB" id="A0A1Q2SMM2"/>
<dbReference type="Pfam" id="PF05960">
    <property type="entry name" value="DUF885"/>
    <property type="match status" value="1"/>
</dbReference>
<gene>
    <name evidence="1" type="ORF">TAO_1001</name>
</gene>